<dbReference type="CDD" id="cd00138">
    <property type="entry name" value="PLDc_SF"/>
    <property type="match status" value="1"/>
</dbReference>
<evidence type="ECO:0000313" key="3">
    <source>
        <dbReference type="Proteomes" id="UP000308917"/>
    </source>
</evidence>
<dbReference type="Gene3D" id="3.30.870.10">
    <property type="entry name" value="Endonuclease Chain A"/>
    <property type="match status" value="1"/>
</dbReference>
<comment type="caution">
    <text evidence="2">The sequence shown here is derived from an EMBL/GenBank/DDBJ whole genome shotgun (WGS) entry which is preliminary data.</text>
</comment>
<name>A0A4S8ESF4_9BURK</name>
<sequence length="635" mass="71308">MNEAAERFTGNTKPERAYSGEMAIGLFLDPSNPTLNLEEVPGVAHLPIKGKAGLESKRCRLIHAKVALLGFRDEKQPNVWCLRLVVATGNWTRQTLEESLDLAWSIDVTSGDLTNAEEKTKQACADLFAAAQLFEWLRSGADGLFNTDLLHHSAEKQKAVDSWLSLCQKAARGYKPRFLDNRSQSLLSQLPKHVARLSDVTRNYLAMGSGFFEGGTHCSVPQEILTALRNKNLLTQSAEVDIFVNASGCQSIAGSKELLKDANVKIRPPKTSQAVFGKKKEKQNDRGLHAKFLFSANYQKNSNACNKGWVYLGSGNLTRHGFTQQMDAHRGNLEAGVIFELHDAYWYKEPSINAQQVITNLLPIQWDEECKPEELAAGDAWEPTDPQHFAPPVPWLVWYQTDERVELRLPDSVNDVANFTILDDAGAHMPMMNNAFHWRGEWRQQVLCEWTDSGIVHTAYIPILDTDGRLAATPYSVIHDLNDLLRELSAFPNPPDIEDEDEDEETVPPEKKPPRDAKGSGLTGVGTSNRYAVRQMMELLERIASQQTQVAEHDWRTWCTRLEQTLVRANKVDAVIYFVEHLKLNPLAPLRDPAFRPDFAVQVDSDAYRQYKDALDKIEQQWVGGADLKPLGGEQ</sequence>
<dbReference type="EMBL" id="STFG01000026">
    <property type="protein sequence ID" value="THT97717.1"/>
    <property type="molecule type" value="Genomic_DNA"/>
</dbReference>
<feature type="region of interest" description="Disordered" evidence="1">
    <location>
        <begin position="490"/>
        <end position="526"/>
    </location>
</feature>
<dbReference type="RefSeq" id="WP_158291819.1">
    <property type="nucleotide sequence ID" value="NZ_STFG01000026.1"/>
</dbReference>
<feature type="compositionally biased region" description="Acidic residues" evidence="1">
    <location>
        <begin position="496"/>
        <end position="507"/>
    </location>
</feature>
<protein>
    <submittedName>
        <fullName evidence="2">Uncharacterized protein</fullName>
    </submittedName>
</protein>
<dbReference type="Proteomes" id="UP000308917">
    <property type="component" value="Unassembled WGS sequence"/>
</dbReference>
<gene>
    <name evidence="2" type="ORF">E9531_15585</name>
</gene>
<dbReference type="AlphaFoldDB" id="A0A4S8ESF4"/>
<feature type="compositionally biased region" description="Basic and acidic residues" evidence="1">
    <location>
        <begin position="508"/>
        <end position="518"/>
    </location>
</feature>
<dbReference type="OrthoDB" id="7816374at2"/>
<accession>A0A4S8ESF4</accession>
<keyword evidence="3" id="KW-1185">Reference proteome</keyword>
<evidence type="ECO:0000256" key="1">
    <source>
        <dbReference type="SAM" id="MobiDB-lite"/>
    </source>
</evidence>
<organism evidence="2 3">
    <name type="scientific">Lampropedia puyangensis</name>
    <dbReference type="NCBI Taxonomy" id="1330072"/>
    <lineage>
        <taxon>Bacteria</taxon>
        <taxon>Pseudomonadati</taxon>
        <taxon>Pseudomonadota</taxon>
        <taxon>Betaproteobacteria</taxon>
        <taxon>Burkholderiales</taxon>
        <taxon>Comamonadaceae</taxon>
        <taxon>Lampropedia</taxon>
    </lineage>
</organism>
<reference evidence="2 3" key="1">
    <citation type="journal article" date="2015" name="Antonie Van Leeuwenhoek">
        <title>Lampropedia puyangensis sp. nov., isolated from symptomatic bark of Populus ? euramericana canker and emended description of Lampropedia hyalina (Ehrenberg 1832) Lee et al. 2004.</title>
        <authorList>
            <person name="Li Y."/>
            <person name="Wang T."/>
            <person name="Piao C.G."/>
            <person name="Wang L.F."/>
            <person name="Tian G.Z."/>
            <person name="Zhu T.H."/>
            <person name="Guo M.W."/>
        </authorList>
    </citation>
    <scope>NUCLEOTIDE SEQUENCE [LARGE SCALE GENOMIC DNA]</scope>
    <source>
        <strain evidence="2 3">2-bin</strain>
    </source>
</reference>
<proteinExistence type="predicted"/>
<evidence type="ECO:0000313" key="2">
    <source>
        <dbReference type="EMBL" id="THT97717.1"/>
    </source>
</evidence>